<accession>A0A4V2MKN3</accession>
<dbReference type="EMBL" id="SJSL01000006">
    <property type="protein sequence ID" value="TCC98946.1"/>
    <property type="molecule type" value="Genomic_DNA"/>
</dbReference>
<proteinExistence type="predicted"/>
<keyword evidence="2" id="KW-1185">Reference proteome</keyword>
<gene>
    <name evidence="1" type="ORF">EZ437_17570</name>
</gene>
<dbReference type="AlphaFoldDB" id="A0A4V2MKN3"/>
<comment type="caution">
    <text evidence="1">The sequence shown here is derived from an EMBL/GenBank/DDBJ whole genome shotgun (WGS) entry which is preliminary data.</text>
</comment>
<name>A0A4V2MKN3_9SPHI</name>
<reference evidence="1 2" key="1">
    <citation type="submission" date="2019-02" db="EMBL/GenBank/DDBJ databases">
        <title>Pedobacter sp. RP-1-14 sp. nov., isolated from Arctic soil.</title>
        <authorList>
            <person name="Dahal R.H."/>
        </authorList>
    </citation>
    <scope>NUCLEOTIDE SEQUENCE [LARGE SCALE GENOMIC DNA]</scope>
    <source>
        <strain evidence="1 2">RP-1-14</strain>
    </source>
</reference>
<evidence type="ECO:0000313" key="1">
    <source>
        <dbReference type="EMBL" id="TCC98946.1"/>
    </source>
</evidence>
<dbReference type="Proteomes" id="UP000293347">
    <property type="component" value="Unassembled WGS sequence"/>
</dbReference>
<protein>
    <submittedName>
        <fullName evidence="1">Uncharacterized protein</fullName>
    </submittedName>
</protein>
<organism evidence="1 2">
    <name type="scientific">Pedobacter psychroterrae</name>
    <dbReference type="NCBI Taxonomy" id="2530453"/>
    <lineage>
        <taxon>Bacteria</taxon>
        <taxon>Pseudomonadati</taxon>
        <taxon>Bacteroidota</taxon>
        <taxon>Sphingobacteriia</taxon>
        <taxon>Sphingobacteriales</taxon>
        <taxon>Sphingobacteriaceae</taxon>
        <taxon>Pedobacter</taxon>
    </lineage>
</organism>
<dbReference type="RefSeq" id="WP_131597377.1">
    <property type="nucleotide sequence ID" value="NZ_SJSL01000006.1"/>
</dbReference>
<evidence type="ECO:0000313" key="2">
    <source>
        <dbReference type="Proteomes" id="UP000293347"/>
    </source>
</evidence>
<sequence length="50" mass="5963">MSTNQISFAAENNSPLYNLDEWEYDQKSLEELKPYYQELVAKYLPVTLKF</sequence>